<dbReference type="OrthoDB" id="2333384at2759"/>
<feature type="compositionally biased region" description="Basic residues" evidence="1">
    <location>
        <begin position="586"/>
        <end position="595"/>
    </location>
</feature>
<feature type="region of interest" description="Disordered" evidence="1">
    <location>
        <begin position="1"/>
        <end position="21"/>
    </location>
</feature>
<reference evidence="4" key="1">
    <citation type="journal article" date="2012" name="Science">
        <title>The Paleozoic origin of enzymatic lignin decomposition reconstructed from 31 fungal genomes.</title>
        <authorList>
            <person name="Floudas D."/>
            <person name="Binder M."/>
            <person name="Riley R."/>
            <person name="Barry K."/>
            <person name="Blanchette R.A."/>
            <person name="Henrissat B."/>
            <person name="Martinez A.T."/>
            <person name="Otillar R."/>
            <person name="Spatafora J.W."/>
            <person name="Yadav J.S."/>
            <person name="Aerts A."/>
            <person name="Benoit I."/>
            <person name="Boyd A."/>
            <person name="Carlson A."/>
            <person name="Copeland A."/>
            <person name="Coutinho P.M."/>
            <person name="de Vries R.P."/>
            <person name="Ferreira P."/>
            <person name="Findley K."/>
            <person name="Foster B."/>
            <person name="Gaskell J."/>
            <person name="Glotzer D."/>
            <person name="Gorecki P."/>
            <person name="Heitman J."/>
            <person name="Hesse C."/>
            <person name="Hori C."/>
            <person name="Igarashi K."/>
            <person name="Jurgens J.A."/>
            <person name="Kallen N."/>
            <person name="Kersten P."/>
            <person name="Kohler A."/>
            <person name="Kuees U."/>
            <person name="Kumar T.K.A."/>
            <person name="Kuo A."/>
            <person name="LaButti K."/>
            <person name="Larrondo L.F."/>
            <person name="Lindquist E."/>
            <person name="Ling A."/>
            <person name="Lombard V."/>
            <person name="Lucas S."/>
            <person name="Lundell T."/>
            <person name="Martin R."/>
            <person name="McLaughlin D.J."/>
            <person name="Morgenstern I."/>
            <person name="Morin E."/>
            <person name="Murat C."/>
            <person name="Nagy L.G."/>
            <person name="Nolan M."/>
            <person name="Ohm R.A."/>
            <person name="Patyshakuliyeva A."/>
            <person name="Rokas A."/>
            <person name="Ruiz-Duenas F.J."/>
            <person name="Sabat G."/>
            <person name="Salamov A."/>
            <person name="Samejima M."/>
            <person name="Schmutz J."/>
            <person name="Slot J.C."/>
            <person name="St John F."/>
            <person name="Stenlid J."/>
            <person name="Sun H."/>
            <person name="Sun S."/>
            <person name="Syed K."/>
            <person name="Tsang A."/>
            <person name="Wiebenga A."/>
            <person name="Young D."/>
            <person name="Pisabarro A."/>
            <person name="Eastwood D.C."/>
            <person name="Martin F."/>
            <person name="Cullen D."/>
            <person name="Grigoriev I.V."/>
            <person name="Hibbett D.S."/>
        </authorList>
    </citation>
    <scope>NUCLEOTIDE SEQUENCE [LARGE SCALE GENOMIC DNA]</scope>
    <source>
        <strain evidence="4">RWD-64-598 SS2</strain>
    </source>
</reference>
<comment type="caution">
    <text evidence="3">The sequence shown here is derived from an EMBL/GenBank/DDBJ whole genome shotgun (WGS) entry which is preliminary data.</text>
</comment>
<dbReference type="Gene3D" id="2.60.40.640">
    <property type="match status" value="1"/>
</dbReference>
<feature type="region of interest" description="Disordered" evidence="1">
    <location>
        <begin position="487"/>
        <end position="536"/>
    </location>
</feature>
<dbReference type="SMART" id="SM01017">
    <property type="entry name" value="Arrestin_C"/>
    <property type="match status" value="1"/>
</dbReference>
<dbReference type="AlphaFoldDB" id="A0A5M3MXF1"/>
<accession>A0A5M3MXF1</accession>
<protein>
    <recommendedName>
        <fullName evidence="2">Arrestin C-terminal-like domain-containing protein</fullName>
    </recommendedName>
</protein>
<dbReference type="InterPro" id="IPR014756">
    <property type="entry name" value="Ig_E-set"/>
</dbReference>
<feature type="domain" description="Arrestin C-terminal-like" evidence="2">
    <location>
        <begin position="182"/>
        <end position="423"/>
    </location>
</feature>
<dbReference type="PANTHER" id="PTHR11188">
    <property type="entry name" value="ARRESTIN DOMAIN CONTAINING PROTEIN"/>
    <property type="match status" value="1"/>
</dbReference>
<dbReference type="SUPFAM" id="SSF81296">
    <property type="entry name" value="E set domains"/>
    <property type="match status" value="1"/>
</dbReference>
<dbReference type="GO" id="GO:0070086">
    <property type="term" value="P:ubiquitin-dependent endocytosis"/>
    <property type="evidence" value="ECO:0007669"/>
    <property type="project" value="TreeGrafter"/>
</dbReference>
<dbReference type="GeneID" id="19210232"/>
<name>A0A5M3MXF1_CONPW</name>
<feature type="compositionally biased region" description="Polar residues" evidence="1">
    <location>
        <begin position="564"/>
        <end position="578"/>
    </location>
</feature>
<dbReference type="InterPro" id="IPR011022">
    <property type="entry name" value="Arrestin_C-like"/>
</dbReference>
<evidence type="ECO:0000313" key="3">
    <source>
        <dbReference type="EMBL" id="EIW83454.1"/>
    </source>
</evidence>
<feature type="region of interest" description="Disordered" evidence="1">
    <location>
        <begin position="564"/>
        <end position="615"/>
    </location>
</feature>
<dbReference type="GO" id="GO:0005886">
    <property type="term" value="C:plasma membrane"/>
    <property type="evidence" value="ECO:0007669"/>
    <property type="project" value="TreeGrafter"/>
</dbReference>
<feature type="compositionally biased region" description="Basic and acidic residues" evidence="1">
    <location>
        <begin position="8"/>
        <end position="20"/>
    </location>
</feature>
<dbReference type="InterPro" id="IPR011021">
    <property type="entry name" value="Arrestin-like_N"/>
</dbReference>
<dbReference type="Pfam" id="PF00339">
    <property type="entry name" value="Arrestin_N"/>
    <property type="match status" value="1"/>
</dbReference>
<dbReference type="RefSeq" id="XP_007766574.1">
    <property type="nucleotide sequence ID" value="XM_007768384.1"/>
</dbReference>
<dbReference type="OMA" id="HYAFTEV"/>
<organism evidence="3 4">
    <name type="scientific">Coniophora puteana (strain RWD-64-598)</name>
    <name type="common">Brown rot fungus</name>
    <dbReference type="NCBI Taxonomy" id="741705"/>
    <lineage>
        <taxon>Eukaryota</taxon>
        <taxon>Fungi</taxon>
        <taxon>Dikarya</taxon>
        <taxon>Basidiomycota</taxon>
        <taxon>Agaricomycotina</taxon>
        <taxon>Agaricomycetes</taxon>
        <taxon>Agaricomycetidae</taxon>
        <taxon>Boletales</taxon>
        <taxon>Coniophorineae</taxon>
        <taxon>Coniophoraceae</taxon>
        <taxon>Coniophora</taxon>
    </lineage>
</organism>
<feature type="compositionally biased region" description="Low complexity" evidence="1">
    <location>
        <begin position="686"/>
        <end position="699"/>
    </location>
</feature>
<feature type="compositionally biased region" description="Basic residues" evidence="1">
    <location>
        <begin position="700"/>
        <end position="710"/>
    </location>
</feature>
<feature type="region of interest" description="Disordered" evidence="1">
    <location>
        <begin position="321"/>
        <end position="362"/>
    </location>
</feature>
<dbReference type="InterPro" id="IPR050357">
    <property type="entry name" value="Arrestin_domain-protein"/>
</dbReference>
<feature type="region of interest" description="Disordered" evidence="1">
    <location>
        <begin position="795"/>
        <end position="852"/>
    </location>
</feature>
<feature type="region of interest" description="Disordered" evidence="1">
    <location>
        <begin position="285"/>
        <end position="304"/>
    </location>
</feature>
<evidence type="ECO:0000313" key="4">
    <source>
        <dbReference type="Proteomes" id="UP000053558"/>
    </source>
</evidence>
<dbReference type="InterPro" id="IPR014752">
    <property type="entry name" value="Arrestin-like_C"/>
</dbReference>
<feature type="compositionally biased region" description="Polar residues" evidence="1">
    <location>
        <begin position="503"/>
        <end position="514"/>
    </location>
</feature>
<keyword evidence="4" id="KW-1185">Reference proteome</keyword>
<feature type="region of interest" description="Disordered" evidence="1">
    <location>
        <begin position="678"/>
        <end position="765"/>
    </location>
</feature>
<dbReference type="KEGG" id="cput:CONPUDRAFT_81390"/>
<feature type="compositionally biased region" description="Low complexity" evidence="1">
    <location>
        <begin position="321"/>
        <end position="357"/>
    </location>
</feature>
<evidence type="ECO:0000259" key="2">
    <source>
        <dbReference type="SMART" id="SM01017"/>
    </source>
</evidence>
<proteinExistence type="predicted"/>
<dbReference type="PANTHER" id="PTHR11188:SF17">
    <property type="entry name" value="FI21816P1"/>
    <property type="match status" value="1"/>
</dbReference>
<dbReference type="EMBL" id="JH711576">
    <property type="protein sequence ID" value="EIW83454.1"/>
    <property type="molecule type" value="Genomic_DNA"/>
</dbReference>
<dbReference type="GO" id="GO:0031625">
    <property type="term" value="F:ubiquitin protein ligase binding"/>
    <property type="evidence" value="ECO:0007669"/>
    <property type="project" value="TreeGrafter"/>
</dbReference>
<dbReference type="GO" id="GO:0030674">
    <property type="term" value="F:protein-macromolecule adaptor activity"/>
    <property type="evidence" value="ECO:0007669"/>
    <property type="project" value="TreeGrafter"/>
</dbReference>
<feature type="compositionally biased region" description="Polar residues" evidence="1">
    <location>
        <begin position="605"/>
        <end position="614"/>
    </location>
</feature>
<dbReference type="Proteomes" id="UP000053558">
    <property type="component" value="Unassembled WGS sequence"/>
</dbReference>
<sequence>MGTSPHHAQHEHDSKDKPHSNIEIAVNSDWLTLKGTGVDVEPALLSGHIALYLTESTSIKEITLQFRGKARLPTSASDTSSSGATYVVCNHDWSFLEGEKRHSHTLKAGRHVFPFQLQIGGSLPSSIATAFGGASINYKLRAVAVRPGFAHNMQAILPLYIMRSFAPEALEYQQTLEIENTWPEKLMYSLMIPHKAWAIGDKITAIAKFSPLAKGAKVLSVSTVLNETTKITLPGRVGPVEHTRSVVNAKHDILNHKAVPVIEQYPGVRVPVLAGSYVALTTTASSIPPNPTLGAEHRSRSTGSISGNLYGDLALRIVPTSGSGSSNEGVASSSSSSQSGPQPSSSTAPTSQPSNSSEDLEMNEENVVTPISITIPHSATPSHALDPIHVSHRIRWSILISNLDGHTSELRCSLPVHIIDYRLFDEVALNTAATRRLLLEGPDTNSEESPESELPSYPAHVRDRIANMYLPDAATVRVTNPWVASHMSPTNIGEQDAHRLNTGPWTPSGASSPLSVHPATSHLPHQPQSGGSTPLDWVNSELLLSLSGDEPPRPTVTISQALQASSYPSPPHSNSDPTSPSLSRGASRRPSRRPSRAPSPERHLTMSSISSSALPATMPAAPETYVHNASNASRNMAGVFTATLKPLNTSLAASAWRGAGGYGTSRSNSYGNLASLAPTSTEHRVSSSQQPHHPSYPSHAHSHSHSHSISHIHSGVHSPAAVQSPSATIHGSGYFPAPGHSSAVGGSATGWSTPRTMPPTPALDAPSESALWHRAFTEVPDYDVAARGFIGGVPPLSSMQGLPSYEEAGRDSPTGGSGSTSPGARGVLSPASASGMQLRLPPGRNASVSPAS</sequence>
<dbReference type="GO" id="GO:0005829">
    <property type="term" value="C:cytosol"/>
    <property type="evidence" value="ECO:0007669"/>
    <property type="project" value="TreeGrafter"/>
</dbReference>
<evidence type="ECO:0000256" key="1">
    <source>
        <dbReference type="SAM" id="MobiDB-lite"/>
    </source>
</evidence>
<gene>
    <name evidence="3" type="ORF">CONPUDRAFT_81390</name>
</gene>